<comment type="caution">
    <text evidence="2">The sequence shown here is derived from an EMBL/GenBank/DDBJ whole genome shotgun (WGS) entry which is preliminary data.</text>
</comment>
<feature type="transmembrane region" description="Helical" evidence="1">
    <location>
        <begin position="198"/>
        <end position="223"/>
    </location>
</feature>
<dbReference type="RefSeq" id="WP_021689326.1">
    <property type="nucleotide sequence ID" value="NZ_BASZ01000002.1"/>
</dbReference>
<protein>
    <recommendedName>
        <fullName evidence="4">Glycerophosphoryl diester phosphodiesterase membrane domain-containing protein</fullName>
    </recommendedName>
</protein>
<keyword evidence="3" id="KW-1185">Reference proteome</keyword>
<sequence>MNRSANFSGILGETANLIGGGLPHIGLFVLALGTVNALGPIAGLAEASDQIVGFNYAVNANYGAVGALYQLVALIFSFVASYFLIAKLLGTRGLLRAGGTRIWAYVGMSILSGIAMVFGLLLVIVPGIVLWARWSAATGFLVGEGQGVTDALSSSWEATRGHSWAIFFAGLVVVVGLLILGGALGASAALGASNTIGLVLSGFAEAFANAVLAAFGIAIYVLVRSESHIEDVFA</sequence>
<organism evidence="2 3">
    <name type="scientific">Caenibius tardaugens NBRC 16725</name>
    <dbReference type="NCBI Taxonomy" id="1219035"/>
    <lineage>
        <taxon>Bacteria</taxon>
        <taxon>Pseudomonadati</taxon>
        <taxon>Pseudomonadota</taxon>
        <taxon>Alphaproteobacteria</taxon>
        <taxon>Sphingomonadales</taxon>
        <taxon>Erythrobacteraceae</taxon>
        <taxon>Caenibius</taxon>
    </lineage>
</organism>
<evidence type="ECO:0000313" key="2">
    <source>
        <dbReference type="EMBL" id="GAD48419.1"/>
    </source>
</evidence>
<reference evidence="2 3" key="1">
    <citation type="submission" date="2013-09" db="EMBL/GenBank/DDBJ databases">
        <title>Whole genome shotgun sequence of Novosphingobium tardaugens NBRC 16725.</title>
        <authorList>
            <person name="Isaki S."/>
            <person name="Hosoyama A."/>
            <person name="Tsuchikane K."/>
            <person name="Katsumata H."/>
            <person name="Ando Y."/>
            <person name="Yamazaki S."/>
            <person name="Fujita N."/>
        </authorList>
    </citation>
    <scope>NUCLEOTIDE SEQUENCE [LARGE SCALE GENOMIC DNA]</scope>
    <source>
        <strain evidence="2 3">NBRC 16725</strain>
    </source>
</reference>
<dbReference type="KEGG" id="ntd:EGO55_02065"/>
<evidence type="ECO:0000313" key="3">
    <source>
        <dbReference type="Proteomes" id="UP000016568"/>
    </source>
</evidence>
<feature type="transmembrane region" description="Helical" evidence="1">
    <location>
        <begin position="102"/>
        <end position="132"/>
    </location>
</feature>
<dbReference type="AlphaFoldDB" id="U2ZST1"/>
<proteinExistence type="predicted"/>
<dbReference type="OrthoDB" id="7427213at2"/>
<feature type="transmembrane region" description="Helical" evidence="1">
    <location>
        <begin position="67"/>
        <end position="90"/>
    </location>
</feature>
<dbReference type="eggNOG" id="ENOG50331UM">
    <property type="taxonomic scope" value="Bacteria"/>
</dbReference>
<keyword evidence="1" id="KW-0472">Membrane</keyword>
<gene>
    <name evidence="2" type="ORF">NT2_02_05030</name>
</gene>
<feature type="transmembrane region" description="Helical" evidence="1">
    <location>
        <begin position="164"/>
        <end position="186"/>
    </location>
</feature>
<dbReference type="EMBL" id="BASZ01000002">
    <property type="protein sequence ID" value="GAD48419.1"/>
    <property type="molecule type" value="Genomic_DNA"/>
</dbReference>
<name>U2ZST1_9SPHN</name>
<evidence type="ECO:0008006" key="4">
    <source>
        <dbReference type="Google" id="ProtNLM"/>
    </source>
</evidence>
<dbReference type="Proteomes" id="UP000016568">
    <property type="component" value="Unassembled WGS sequence"/>
</dbReference>
<keyword evidence="1" id="KW-0812">Transmembrane</keyword>
<evidence type="ECO:0000256" key="1">
    <source>
        <dbReference type="SAM" id="Phobius"/>
    </source>
</evidence>
<accession>U2ZST1</accession>
<keyword evidence="1" id="KW-1133">Transmembrane helix</keyword>